<comment type="pathway">
    <text evidence="1">Lipid metabolism.</text>
</comment>
<dbReference type="GO" id="GO:0006654">
    <property type="term" value="P:phosphatidic acid biosynthetic process"/>
    <property type="evidence" value="ECO:0007669"/>
    <property type="project" value="TreeGrafter"/>
</dbReference>
<dbReference type="AlphaFoldDB" id="A0A1G6PV81"/>
<protein>
    <submittedName>
        <fullName evidence="7">Lyso-ornithine lipid acyltransferase</fullName>
    </submittedName>
</protein>
<accession>A0A1G6PV81</accession>
<dbReference type="SUPFAM" id="SSF69593">
    <property type="entry name" value="Glycerol-3-phosphate (1)-acyltransferase"/>
    <property type="match status" value="1"/>
</dbReference>
<dbReference type="Proteomes" id="UP000198781">
    <property type="component" value="Unassembled WGS sequence"/>
</dbReference>
<evidence type="ECO:0000256" key="2">
    <source>
        <dbReference type="ARBA" id="ARBA00022516"/>
    </source>
</evidence>
<dbReference type="RefSeq" id="WP_092741654.1">
    <property type="nucleotide sequence ID" value="NZ_FMZC01000003.1"/>
</dbReference>
<dbReference type="SMART" id="SM00563">
    <property type="entry name" value="PlsC"/>
    <property type="match status" value="1"/>
</dbReference>
<dbReference type="PANTHER" id="PTHR10434:SF64">
    <property type="entry name" value="1-ACYL-SN-GLYCEROL-3-PHOSPHATE ACYLTRANSFERASE-RELATED"/>
    <property type="match status" value="1"/>
</dbReference>
<dbReference type="PANTHER" id="PTHR10434">
    <property type="entry name" value="1-ACYL-SN-GLYCEROL-3-PHOSPHATE ACYLTRANSFERASE"/>
    <property type="match status" value="1"/>
</dbReference>
<keyword evidence="2" id="KW-0444">Lipid biosynthesis</keyword>
<gene>
    <name evidence="7" type="ORF">SAMN05192589_103334</name>
</gene>
<keyword evidence="5 7" id="KW-0012">Acyltransferase</keyword>
<evidence type="ECO:0000256" key="1">
    <source>
        <dbReference type="ARBA" id="ARBA00005189"/>
    </source>
</evidence>
<keyword evidence="8" id="KW-1185">Reference proteome</keyword>
<evidence type="ECO:0000256" key="5">
    <source>
        <dbReference type="ARBA" id="ARBA00023315"/>
    </source>
</evidence>
<dbReference type="CDD" id="cd07989">
    <property type="entry name" value="LPLAT_AGPAT-like"/>
    <property type="match status" value="1"/>
</dbReference>
<dbReference type="STRING" id="187868.SAMN05192589_103334"/>
<organism evidence="7 8">
    <name type="scientific">Paracidovorax valerianellae</name>
    <dbReference type="NCBI Taxonomy" id="187868"/>
    <lineage>
        <taxon>Bacteria</taxon>
        <taxon>Pseudomonadati</taxon>
        <taxon>Pseudomonadota</taxon>
        <taxon>Betaproteobacteria</taxon>
        <taxon>Burkholderiales</taxon>
        <taxon>Comamonadaceae</taxon>
        <taxon>Paracidovorax</taxon>
    </lineage>
</organism>
<dbReference type="EMBL" id="FMZC01000003">
    <property type="protein sequence ID" value="SDC83307.1"/>
    <property type="molecule type" value="Genomic_DNA"/>
</dbReference>
<keyword evidence="3 7" id="KW-0808">Transferase</keyword>
<proteinExistence type="predicted"/>
<keyword evidence="4" id="KW-0443">Lipid metabolism</keyword>
<dbReference type="OrthoDB" id="9806880at2"/>
<name>A0A1G6PV81_9BURK</name>
<sequence length="246" mass="27100">MKRQARAVWRLARVLAHLVTGLGTVALRFPRMPEKEQHARVQAWSRQMLVHSGITLEVRGTPAPAGPVLLVANHLSWLDITVMHAARHCRFISKSDIKGWPLVGTLATAAGTLYLERSSRRDALRMVRLMQEALARQEVLAVFPEGTTADGRELLPFHANLLQAAVVANAPVQPVGLRFVERTTGAPTSAPNYVGDDTLLGSLWRTVMADGLVAVVHYGPLQHAQGRDRRAWADDLRAAVDVLRRT</sequence>
<dbReference type="Pfam" id="PF01553">
    <property type="entry name" value="Acyltransferase"/>
    <property type="match status" value="1"/>
</dbReference>
<reference evidence="7 8" key="1">
    <citation type="submission" date="2016-10" db="EMBL/GenBank/DDBJ databases">
        <authorList>
            <person name="de Groot N.N."/>
        </authorList>
    </citation>
    <scope>NUCLEOTIDE SEQUENCE [LARGE SCALE GENOMIC DNA]</scope>
    <source>
        <strain evidence="7 8">DSM 16619</strain>
    </source>
</reference>
<evidence type="ECO:0000256" key="3">
    <source>
        <dbReference type="ARBA" id="ARBA00022679"/>
    </source>
</evidence>
<evidence type="ECO:0000313" key="7">
    <source>
        <dbReference type="EMBL" id="SDC83307.1"/>
    </source>
</evidence>
<evidence type="ECO:0000256" key="4">
    <source>
        <dbReference type="ARBA" id="ARBA00023098"/>
    </source>
</evidence>
<dbReference type="GO" id="GO:0003841">
    <property type="term" value="F:1-acylglycerol-3-phosphate O-acyltransferase activity"/>
    <property type="evidence" value="ECO:0007669"/>
    <property type="project" value="TreeGrafter"/>
</dbReference>
<feature type="domain" description="Phospholipid/glycerol acyltransferase" evidence="6">
    <location>
        <begin position="68"/>
        <end position="180"/>
    </location>
</feature>
<evidence type="ECO:0000259" key="6">
    <source>
        <dbReference type="SMART" id="SM00563"/>
    </source>
</evidence>
<dbReference type="InterPro" id="IPR002123">
    <property type="entry name" value="Plipid/glycerol_acylTrfase"/>
</dbReference>
<evidence type="ECO:0000313" key="8">
    <source>
        <dbReference type="Proteomes" id="UP000198781"/>
    </source>
</evidence>